<dbReference type="Pfam" id="PF04011">
    <property type="entry name" value="LemA"/>
    <property type="match status" value="1"/>
</dbReference>
<dbReference type="PANTHER" id="PTHR34478">
    <property type="entry name" value="PROTEIN LEMA"/>
    <property type="match status" value="1"/>
</dbReference>
<dbReference type="Gene3D" id="1.20.1440.20">
    <property type="entry name" value="LemA-like domain"/>
    <property type="match status" value="1"/>
</dbReference>
<keyword evidence="4 6" id="KW-1133">Transmembrane helix</keyword>
<evidence type="ECO:0000256" key="1">
    <source>
        <dbReference type="ARBA" id="ARBA00004167"/>
    </source>
</evidence>
<organism evidence="7 8">
    <name type="scientific">Virgibacillus natechei</name>
    <dbReference type="NCBI Taxonomy" id="1216297"/>
    <lineage>
        <taxon>Bacteria</taxon>
        <taxon>Bacillati</taxon>
        <taxon>Bacillota</taxon>
        <taxon>Bacilli</taxon>
        <taxon>Bacillales</taxon>
        <taxon>Bacillaceae</taxon>
        <taxon>Virgibacillus</taxon>
    </lineage>
</organism>
<keyword evidence="3 6" id="KW-0812">Transmembrane</keyword>
<sequence>MLPTIIVIAIVLILAIFLITSYNRLIKLRNWVQEAWSQIDVQLKRRHDLIPNLVNTVKGYAEHERETLESVVEARSQLVNGSPQERIDADNQIEGALKSIFALSESYPDLKANENFLNLQEELSTTENKVAYSRQLYNKSVAEYNIKRQSFPTNLMASMFNFEGEEPLSIPEEEREVPDVSF</sequence>
<proteinExistence type="inferred from homology"/>
<comment type="subcellular location">
    <subcellularLocation>
        <location evidence="1">Membrane</location>
        <topology evidence="1">Single-pass membrane protein</topology>
    </subcellularLocation>
</comment>
<dbReference type="Proteomes" id="UP001519345">
    <property type="component" value="Unassembled WGS sequence"/>
</dbReference>
<comment type="caution">
    <text evidence="7">The sequence shown here is derived from an EMBL/GenBank/DDBJ whole genome shotgun (WGS) entry which is preliminary data.</text>
</comment>
<protein>
    <submittedName>
        <fullName evidence="7">LemA protein</fullName>
    </submittedName>
</protein>
<keyword evidence="5 6" id="KW-0472">Membrane</keyword>
<name>A0ABS4IDI7_9BACI</name>
<dbReference type="EMBL" id="JAGGKX010000002">
    <property type="protein sequence ID" value="MBP1968406.1"/>
    <property type="molecule type" value="Genomic_DNA"/>
</dbReference>
<comment type="similarity">
    <text evidence="2">Belongs to the LemA family.</text>
</comment>
<evidence type="ECO:0000256" key="4">
    <source>
        <dbReference type="ARBA" id="ARBA00022989"/>
    </source>
</evidence>
<gene>
    <name evidence="7" type="ORF">J2Z83_000498</name>
</gene>
<evidence type="ECO:0000313" key="7">
    <source>
        <dbReference type="EMBL" id="MBP1968406.1"/>
    </source>
</evidence>
<dbReference type="RefSeq" id="WP_209461639.1">
    <property type="nucleotide sequence ID" value="NZ_CP110224.1"/>
</dbReference>
<dbReference type="InterPro" id="IPR007156">
    <property type="entry name" value="MamQ_LemA"/>
</dbReference>
<feature type="transmembrane region" description="Helical" evidence="6">
    <location>
        <begin position="6"/>
        <end position="25"/>
    </location>
</feature>
<dbReference type="InterPro" id="IPR023353">
    <property type="entry name" value="LemA-like_dom_sf"/>
</dbReference>
<reference evidence="7 8" key="1">
    <citation type="submission" date="2021-03" db="EMBL/GenBank/DDBJ databases">
        <title>Genomic Encyclopedia of Type Strains, Phase IV (KMG-IV): sequencing the most valuable type-strain genomes for metagenomic binning, comparative biology and taxonomic classification.</title>
        <authorList>
            <person name="Goeker M."/>
        </authorList>
    </citation>
    <scope>NUCLEOTIDE SEQUENCE [LARGE SCALE GENOMIC DNA]</scope>
    <source>
        <strain evidence="7 8">DSM 25609</strain>
    </source>
</reference>
<evidence type="ECO:0000313" key="8">
    <source>
        <dbReference type="Proteomes" id="UP001519345"/>
    </source>
</evidence>
<evidence type="ECO:0000256" key="2">
    <source>
        <dbReference type="ARBA" id="ARBA00008854"/>
    </source>
</evidence>
<dbReference type="PANTHER" id="PTHR34478:SF2">
    <property type="entry name" value="MEMBRANE PROTEIN"/>
    <property type="match status" value="1"/>
</dbReference>
<accession>A0ABS4IDI7</accession>
<evidence type="ECO:0000256" key="5">
    <source>
        <dbReference type="ARBA" id="ARBA00023136"/>
    </source>
</evidence>
<evidence type="ECO:0000256" key="6">
    <source>
        <dbReference type="SAM" id="Phobius"/>
    </source>
</evidence>
<keyword evidence="8" id="KW-1185">Reference proteome</keyword>
<evidence type="ECO:0000256" key="3">
    <source>
        <dbReference type="ARBA" id="ARBA00022692"/>
    </source>
</evidence>
<dbReference type="SUPFAM" id="SSF140478">
    <property type="entry name" value="LemA-like"/>
    <property type="match status" value="1"/>
</dbReference>